<dbReference type="Gene3D" id="3.30.70.100">
    <property type="match status" value="1"/>
</dbReference>
<dbReference type="Proteomes" id="UP000032544">
    <property type="component" value="Unassembled WGS sequence"/>
</dbReference>
<evidence type="ECO:0000256" key="4">
    <source>
        <dbReference type="ARBA" id="ARBA00023308"/>
    </source>
</evidence>
<keyword evidence="1" id="KW-0963">Cytoplasm</keyword>
<dbReference type="Pfam" id="PF05336">
    <property type="entry name" value="rhaM"/>
    <property type="match status" value="1"/>
</dbReference>
<dbReference type="PANTHER" id="PTHR34389">
    <property type="entry name" value="L-RHAMNOSE MUTAROTASE"/>
    <property type="match status" value="1"/>
</dbReference>
<keyword evidence="7" id="KW-1185">Reference proteome</keyword>
<dbReference type="EC" id="5.1.3.32" evidence="5"/>
<protein>
    <recommendedName>
        <fullName evidence="5">L-rhamnose mutarotase</fullName>
        <ecNumber evidence="5">5.1.3.32</ecNumber>
    </recommendedName>
</protein>
<gene>
    <name evidence="6" type="ORF">LH29_09720</name>
</gene>
<evidence type="ECO:0000256" key="5">
    <source>
        <dbReference type="NCBIfam" id="TIGR02625"/>
    </source>
</evidence>
<dbReference type="GO" id="GO:0019301">
    <property type="term" value="P:rhamnose catabolic process"/>
    <property type="evidence" value="ECO:0007669"/>
    <property type="project" value="UniProtKB-UniRule"/>
</dbReference>
<dbReference type="PANTHER" id="PTHR34389:SF2">
    <property type="entry name" value="L-RHAMNOSE MUTAROTASE"/>
    <property type="match status" value="1"/>
</dbReference>
<organism evidence="6 7">
    <name type="scientific">Draconibacterium sediminis</name>
    <dbReference type="NCBI Taxonomy" id="1544798"/>
    <lineage>
        <taxon>Bacteria</taxon>
        <taxon>Pseudomonadati</taxon>
        <taxon>Bacteroidota</taxon>
        <taxon>Bacteroidia</taxon>
        <taxon>Marinilabiliales</taxon>
        <taxon>Prolixibacteraceae</taxon>
        <taxon>Draconibacterium</taxon>
    </lineage>
</organism>
<sequence>MKRMAFKMYLNEGQKEEYKKRHAEIWPELKQLLKDAGVKEYSIFLDEETNTLFAFQKVSGDGGSQDLGQTEIVQKWWAYMKDIMKSNPDNSPVSIPLEEVFFME</sequence>
<dbReference type="GO" id="GO:0005737">
    <property type="term" value="C:cytoplasm"/>
    <property type="evidence" value="ECO:0007669"/>
    <property type="project" value="InterPro"/>
</dbReference>
<name>A0A0D8JFT0_9BACT</name>
<dbReference type="SUPFAM" id="SSF54909">
    <property type="entry name" value="Dimeric alpha+beta barrel"/>
    <property type="match status" value="1"/>
</dbReference>
<proteinExistence type="inferred from homology"/>
<dbReference type="InterPro" id="IPR008000">
    <property type="entry name" value="Rham/fucose_mutarotase"/>
</dbReference>
<dbReference type="InterPro" id="IPR013448">
    <property type="entry name" value="L-rhamnose_mutarotase"/>
</dbReference>
<dbReference type="OrthoDB" id="9799608at2"/>
<comment type="caution">
    <text evidence="6">The sequence shown here is derived from an EMBL/GenBank/DDBJ whole genome shotgun (WGS) entry which is preliminary data.</text>
</comment>
<dbReference type="STRING" id="1544798.LH29_09720"/>
<accession>A0A0D8JFT0</accession>
<keyword evidence="2" id="KW-0413">Isomerase</keyword>
<keyword evidence="4" id="KW-0684">Rhamnose metabolism</keyword>
<evidence type="ECO:0000256" key="1">
    <source>
        <dbReference type="ARBA" id="ARBA00022490"/>
    </source>
</evidence>
<dbReference type="RefSeq" id="WP_045028037.1">
    <property type="nucleotide sequence ID" value="NZ_JRHC01000001.1"/>
</dbReference>
<evidence type="ECO:0000313" key="7">
    <source>
        <dbReference type="Proteomes" id="UP000032544"/>
    </source>
</evidence>
<evidence type="ECO:0000256" key="3">
    <source>
        <dbReference type="ARBA" id="ARBA00023277"/>
    </source>
</evidence>
<dbReference type="NCBIfam" id="TIGR02625">
    <property type="entry name" value="YiiL_rotase"/>
    <property type="match status" value="1"/>
</dbReference>
<dbReference type="InterPro" id="IPR011008">
    <property type="entry name" value="Dimeric_a/b-barrel"/>
</dbReference>
<dbReference type="AlphaFoldDB" id="A0A0D8JFT0"/>
<dbReference type="HAMAP" id="MF_01663">
    <property type="entry name" value="L_rham_rotase"/>
    <property type="match status" value="1"/>
</dbReference>
<evidence type="ECO:0000256" key="2">
    <source>
        <dbReference type="ARBA" id="ARBA00023235"/>
    </source>
</evidence>
<dbReference type="GO" id="GO:0062192">
    <property type="term" value="F:L-rhamnose mutarotase activity"/>
    <property type="evidence" value="ECO:0007669"/>
    <property type="project" value="UniProtKB-UniRule"/>
</dbReference>
<reference evidence="6 7" key="1">
    <citation type="submission" date="2014-09" db="EMBL/GenBank/DDBJ databases">
        <title>Draft Genome Sequence of Draconibacterium sp. JN14CK-3.</title>
        <authorList>
            <person name="Dong C."/>
            <person name="Lai Q."/>
            <person name="Shao Z."/>
        </authorList>
    </citation>
    <scope>NUCLEOTIDE SEQUENCE [LARGE SCALE GENOMIC DNA]</scope>
    <source>
        <strain evidence="6 7">JN14CK-3</strain>
    </source>
</reference>
<dbReference type="PATRIC" id="fig|1544798.3.peg.1952"/>
<evidence type="ECO:0000313" key="6">
    <source>
        <dbReference type="EMBL" id="KJF45599.1"/>
    </source>
</evidence>
<dbReference type="EMBL" id="JRHC01000001">
    <property type="protein sequence ID" value="KJF45599.1"/>
    <property type="molecule type" value="Genomic_DNA"/>
</dbReference>
<keyword evidence="3" id="KW-0119">Carbohydrate metabolism</keyword>